<dbReference type="GO" id="GO:0005634">
    <property type="term" value="C:nucleus"/>
    <property type="evidence" value="ECO:0007669"/>
    <property type="project" value="TreeGrafter"/>
</dbReference>
<evidence type="ECO:0000259" key="3">
    <source>
        <dbReference type="PROSITE" id="PS51194"/>
    </source>
</evidence>
<dbReference type="InterPro" id="IPR000330">
    <property type="entry name" value="SNF2_N"/>
</dbReference>
<comment type="caution">
    <text evidence="4">The sequence shown here is derived from an EMBL/GenBank/DDBJ whole genome shotgun (WGS) entry which is preliminary data.</text>
</comment>
<reference evidence="4 5" key="1">
    <citation type="journal article" date="2024" name="Nat. Commun.">
        <title>Phylogenomics reveals the evolutionary origins of lichenization in chlorophyte algae.</title>
        <authorList>
            <person name="Puginier C."/>
            <person name="Libourel C."/>
            <person name="Otte J."/>
            <person name="Skaloud P."/>
            <person name="Haon M."/>
            <person name="Grisel S."/>
            <person name="Petersen M."/>
            <person name="Berrin J.G."/>
            <person name="Delaux P.M."/>
            <person name="Dal Grande F."/>
            <person name="Keller J."/>
        </authorList>
    </citation>
    <scope>NUCLEOTIDE SEQUENCE [LARGE SCALE GENOMIC DNA]</scope>
    <source>
        <strain evidence="4 5">SAG 2523</strain>
    </source>
</reference>
<protein>
    <submittedName>
        <fullName evidence="4">Uncharacterized protein</fullName>
    </submittedName>
</protein>
<dbReference type="AlphaFoldDB" id="A0AAW1T077"/>
<dbReference type="GO" id="GO:0005524">
    <property type="term" value="F:ATP binding"/>
    <property type="evidence" value="ECO:0007669"/>
    <property type="project" value="InterPro"/>
</dbReference>
<keyword evidence="5" id="KW-1185">Reference proteome</keyword>
<dbReference type="Gene3D" id="1.20.120.850">
    <property type="entry name" value="SWI2/SNF2 ATPases, N-terminal domain"/>
    <property type="match status" value="1"/>
</dbReference>
<evidence type="ECO:0000259" key="2">
    <source>
        <dbReference type="PROSITE" id="PS51192"/>
    </source>
</evidence>
<dbReference type="PROSITE" id="PS51192">
    <property type="entry name" value="HELICASE_ATP_BIND_1"/>
    <property type="match status" value="1"/>
</dbReference>
<accession>A0AAW1T077</accession>
<proteinExistence type="predicted"/>
<dbReference type="InterPro" id="IPR014001">
    <property type="entry name" value="Helicase_ATP-bd"/>
</dbReference>
<dbReference type="GO" id="GO:0000724">
    <property type="term" value="P:double-strand break repair via homologous recombination"/>
    <property type="evidence" value="ECO:0007669"/>
    <property type="project" value="TreeGrafter"/>
</dbReference>
<gene>
    <name evidence="4" type="ORF">WJX84_011079</name>
</gene>
<sequence>MHLNNDIMADKLDIFTQVSDWKHGAIWTVLVVSYESIRKYSNELAGTCGLLICDEGHRLKAAQGNKTIDALLKLGCPRRIILTGTPVQNNLDEFFAMMDFVNPGLLGSLLSFKRIFEAPITKGRDRNASAEDQALGKARTKELGKIIDTFVLRRTSEVNQRYLPCLATFVLFCRPSALQITLYKEILKSKTGMCQEQGLTTCRIDGATPPAKRQDIVDAFNHHNVGQVCLLSTTAGGAGLNLTGANHLVLYDAHWNPAMDTQAMARIWRDGQLKPCTIYRLLLTGTIDEKIYQRQLQKGGLAAMMHDEDGSQSTGLYLIFYEIIRVIQN</sequence>
<dbReference type="InterPro" id="IPR050496">
    <property type="entry name" value="SNF2_RAD54_helicase_repair"/>
</dbReference>
<dbReference type="SMART" id="SM00490">
    <property type="entry name" value="HELICc"/>
    <property type="match status" value="1"/>
</dbReference>
<dbReference type="GO" id="GO:0007131">
    <property type="term" value="P:reciprocal meiotic recombination"/>
    <property type="evidence" value="ECO:0007669"/>
    <property type="project" value="TreeGrafter"/>
</dbReference>
<dbReference type="Gene3D" id="3.40.50.10810">
    <property type="entry name" value="Tandem AAA-ATPase domain"/>
    <property type="match status" value="1"/>
</dbReference>
<dbReference type="PROSITE" id="PS51194">
    <property type="entry name" value="HELICASE_CTER"/>
    <property type="match status" value="1"/>
</dbReference>
<evidence type="ECO:0000313" key="5">
    <source>
        <dbReference type="Proteomes" id="UP001485043"/>
    </source>
</evidence>
<dbReference type="InterPro" id="IPR049730">
    <property type="entry name" value="SNF2/RAD54-like_C"/>
</dbReference>
<evidence type="ECO:0000256" key="1">
    <source>
        <dbReference type="ARBA" id="ARBA00022801"/>
    </source>
</evidence>
<name>A0AAW1T077_9CHLO</name>
<keyword evidence="1" id="KW-0378">Hydrolase</keyword>
<dbReference type="InterPro" id="IPR001650">
    <property type="entry name" value="Helicase_C-like"/>
</dbReference>
<dbReference type="Pfam" id="PF00176">
    <property type="entry name" value="SNF2-rel_dom"/>
    <property type="match status" value="1"/>
</dbReference>
<dbReference type="GO" id="GO:0016787">
    <property type="term" value="F:hydrolase activity"/>
    <property type="evidence" value="ECO:0007669"/>
    <property type="project" value="UniProtKB-KW"/>
</dbReference>
<dbReference type="SUPFAM" id="SSF52540">
    <property type="entry name" value="P-loop containing nucleoside triphosphate hydrolases"/>
    <property type="match status" value="1"/>
</dbReference>
<dbReference type="PANTHER" id="PTHR45629:SF7">
    <property type="entry name" value="DNA EXCISION REPAIR PROTEIN ERCC-6-RELATED"/>
    <property type="match status" value="1"/>
</dbReference>
<dbReference type="GO" id="GO:0015616">
    <property type="term" value="F:DNA translocase activity"/>
    <property type="evidence" value="ECO:0007669"/>
    <property type="project" value="TreeGrafter"/>
</dbReference>
<dbReference type="InterPro" id="IPR038718">
    <property type="entry name" value="SNF2-like_sf"/>
</dbReference>
<feature type="domain" description="Helicase C-terminal" evidence="3">
    <location>
        <begin position="157"/>
        <end position="317"/>
    </location>
</feature>
<dbReference type="Gene3D" id="3.40.50.300">
    <property type="entry name" value="P-loop containing nucleotide triphosphate hydrolases"/>
    <property type="match status" value="2"/>
</dbReference>
<evidence type="ECO:0000313" key="4">
    <source>
        <dbReference type="EMBL" id="KAK9862149.1"/>
    </source>
</evidence>
<dbReference type="Proteomes" id="UP001485043">
    <property type="component" value="Unassembled WGS sequence"/>
</dbReference>
<feature type="domain" description="Helicase ATP-binding" evidence="2">
    <location>
        <begin position="29"/>
        <end position="104"/>
    </location>
</feature>
<dbReference type="CDD" id="cd18793">
    <property type="entry name" value="SF2_C_SNF"/>
    <property type="match status" value="1"/>
</dbReference>
<organism evidence="4 5">
    <name type="scientific">Apatococcus fuscideae</name>
    <dbReference type="NCBI Taxonomy" id="2026836"/>
    <lineage>
        <taxon>Eukaryota</taxon>
        <taxon>Viridiplantae</taxon>
        <taxon>Chlorophyta</taxon>
        <taxon>core chlorophytes</taxon>
        <taxon>Trebouxiophyceae</taxon>
        <taxon>Chlorellales</taxon>
        <taxon>Chlorellaceae</taxon>
        <taxon>Apatococcus</taxon>
    </lineage>
</organism>
<dbReference type="EMBL" id="JALJOV010000649">
    <property type="protein sequence ID" value="KAK9862149.1"/>
    <property type="molecule type" value="Genomic_DNA"/>
</dbReference>
<dbReference type="InterPro" id="IPR027417">
    <property type="entry name" value="P-loop_NTPase"/>
</dbReference>
<dbReference type="PANTHER" id="PTHR45629">
    <property type="entry name" value="SNF2/RAD54 FAMILY MEMBER"/>
    <property type="match status" value="1"/>
</dbReference>